<feature type="transmembrane region" description="Helical" evidence="12">
    <location>
        <begin position="576"/>
        <end position="595"/>
    </location>
</feature>
<gene>
    <name evidence="14" type="ORF">SAMN04488700_1426</name>
</gene>
<dbReference type="PRINTS" id="PR00941">
    <property type="entry name" value="CDATPASE"/>
</dbReference>
<dbReference type="SFLD" id="SFLDG00002">
    <property type="entry name" value="C1.7:_P-type_atpase_like"/>
    <property type="match status" value="1"/>
</dbReference>
<dbReference type="Pfam" id="PF00702">
    <property type="entry name" value="Hydrolase"/>
    <property type="match status" value="1"/>
</dbReference>
<dbReference type="InterPro" id="IPR023299">
    <property type="entry name" value="ATPase_P-typ_cyto_dom_N"/>
</dbReference>
<keyword evidence="15" id="KW-1185">Reference proteome</keyword>
<sequence length="629" mass="67826">MSLLFKENKPMIATILSGLLITIGLFFTFTDYSTIAALVYISSFIIGGFHQAKEGIQDTIHNKKLNVDILMVLAALGASAIGYWMEGALLIFIFSLSGSLEIYATNKSTKAITELMNLTPESAQMIQPDGSIKEVPTSSLSIGDKLMVAKGTNIPIDGILLSKEGLIDESAISGESIPSEKIAGEEVIGGTINLQEGITIQVSKDSSNTLFAKILRMVDEAQSTPSKTATMIEAIENKYVISVLIFVSVMIAIFYFILNWGWNESFYRGMVLLTVASPCALVASAAPATLSAISNSACKGILFKGGSYLENFGQIRAIAFDKTGTLTEGKPVVTESFFKPEEDKQTIINVCVAMEKTSTHPIAHAIVNAFSETSNHELVIKDLKDHTGHGLSGRAYGEEWKIGKKEYALIEKNSLLINKAETLQEEGKTVIYISKNDQVVAYFGLIDTPKEEAKQMVDYFKSQGVYTVMITGDNPATAKTVGAIVGVNEVRANCLPDEKAELIKELKDKYGSIAMIGDGINDAPALANASIGIAMGAGTDIAMDVADVVLVKNDLNQLAYSHQLSNRLKKITIQNIIFAVSVILILIISNLFQVITLPLGVVGHEGSTILVILNGLRLLKTSPTSFKIN</sequence>
<evidence type="ECO:0000256" key="2">
    <source>
        <dbReference type="ARBA" id="ARBA00006024"/>
    </source>
</evidence>
<feature type="transmembrane region" description="Helical" evidence="12">
    <location>
        <begin position="65"/>
        <end position="83"/>
    </location>
</feature>
<dbReference type="InterPro" id="IPR059000">
    <property type="entry name" value="ATPase_P-type_domA"/>
</dbReference>
<feature type="domain" description="P-type ATPase A" evidence="13">
    <location>
        <begin position="118"/>
        <end position="218"/>
    </location>
</feature>
<dbReference type="NCBIfam" id="TIGR01525">
    <property type="entry name" value="ATPase-IB_hvy"/>
    <property type="match status" value="1"/>
</dbReference>
<dbReference type="FunFam" id="2.70.150.10:FF:000002">
    <property type="entry name" value="Copper-transporting ATPase 1, putative"/>
    <property type="match status" value="1"/>
</dbReference>
<dbReference type="Gene3D" id="3.40.50.1000">
    <property type="entry name" value="HAD superfamily/HAD-like"/>
    <property type="match status" value="1"/>
</dbReference>
<evidence type="ECO:0000256" key="11">
    <source>
        <dbReference type="ARBA" id="ARBA00023136"/>
    </source>
</evidence>
<dbReference type="Gene3D" id="3.40.1110.10">
    <property type="entry name" value="Calcium-transporting ATPase, cytoplasmic domain N"/>
    <property type="match status" value="1"/>
</dbReference>
<dbReference type="InterPro" id="IPR051949">
    <property type="entry name" value="Cation_Transport_ATPase"/>
</dbReference>
<dbReference type="InterPro" id="IPR023214">
    <property type="entry name" value="HAD_sf"/>
</dbReference>
<keyword evidence="5 12" id="KW-0547">Nucleotide-binding</keyword>
<evidence type="ECO:0000256" key="6">
    <source>
        <dbReference type="ARBA" id="ARBA00022840"/>
    </source>
</evidence>
<dbReference type="PANTHER" id="PTHR43079">
    <property type="entry name" value="PROBABLE CADMIUM/ZINC-TRANSPORTING ATPASE HMA1"/>
    <property type="match status" value="1"/>
</dbReference>
<dbReference type="InterPro" id="IPR023298">
    <property type="entry name" value="ATPase_P-typ_TM_dom_sf"/>
</dbReference>
<keyword evidence="7" id="KW-0460">Magnesium</keyword>
<feature type="transmembrane region" description="Helical" evidence="12">
    <location>
        <begin position="239"/>
        <end position="258"/>
    </location>
</feature>
<evidence type="ECO:0000256" key="12">
    <source>
        <dbReference type="RuleBase" id="RU362081"/>
    </source>
</evidence>
<dbReference type="InterPro" id="IPR044492">
    <property type="entry name" value="P_typ_ATPase_HD_dom"/>
</dbReference>
<accession>A0A1X7N7P7</accession>
<evidence type="ECO:0000313" key="15">
    <source>
        <dbReference type="Proteomes" id="UP000193435"/>
    </source>
</evidence>
<evidence type="ECO:0000256" key="10">
    <source>
        <dbReference type="ARBA" id="ARBA00023065"/>
    </source>
</evidence>
<dbReference type="InterPro" id="IPR018303">
    <property type="entry name" value="ATPase_P-typ_P_site"/>
</dbReference>
<dbReference type="STRING" id="1073423.SAMN04488700_1426"/>
<keyword evidence="10" id="KW-0813">Transport</keyword>
<feature type="transmembrane region" description="Helical" evidence="12">
    <location>
        <begin position="35"/>
        <end position="53"/>
    </location>
</feature>
<dbReference type="SUPFAM" id="SSF56784">
    <property type="entry name" value="HAD-like"/>
    <property type="match status" value="1"/>
</dbReference>
<evidence type="ECO:0000259" key="13">
    <source>
        <dbReference type="Pfam" id="PF00122"/>
    </source>
</evidence>
<dbReference type="PROSITE" id="PS00154">
    <property type="entry name" value="ATPASE_E1_E2"/>
    <property type="match status" value="1"/>
</dbReference>
<dbReference type="SUPFAM" id="SSF81653">
    <property type="entry name" value="Calcium ATPase, transduction domain A"/>
    <property type="match status" value="1"/>
</dbReference>
<evidence type="ECO:0000256" key="9">
    <source>
        <dbReference type="ARBA" id="ARBA00022989"/>
    </source>
</evidence>
<evidence type="ECO:0000256" key="3">
    <source>
        <dbReference type="ARBA" id="ARBA00022692"/>
    </source>
</evidence>
<comment type="subcellular location">
    <subcellularLocation>
        <location evidence="1">Cell membrane</location>
        <topology evidence="1">Multi-pass membrane protein</topology>
    </subcellularLocation>
</comment>
<name>A0A1X7N7P7_9LACT</name>
<dbReference type="GO" id="GO:0016887">
    <property type="term" value="F:ATP hydrolysis activity"/>
    <property type="evidence" value="ECO:0007669"/>
    <property type="project" value="InterPro"/>
</dbReference>
<dbReference type="Gene3D" id="2.70.150.10">
    <property type="entry name" value="Calcium-transporting ATPase, cytoplasmic transduction domain A"/>
    <property type="match status" value="1"/>
</dbReference>
<evidence type="ECO:0000256" key="1">
    <source>
        <dbReference type="ARBA" id="ARBA00004651"/>
    </source>
</evidence>
<organism evidence="14 15">
    <name type="scientific">Carnobacterium iners</name>
    <dbReference type="NCBI Taxonomy" id="1073423"/>
    <lineage>
        <taxon>Bacteria</taxon>
        <taxon>Bacillati</taxon>
        <taxon>Bacillota</taxon>
        <taxon>Bacilli</taxon>
        <taxon>Lactobacillales</taxon>
        <taxon>Carnobacteriaceae</taxon>
        <taxon>Carnobacterium</taxon>
    </lineage>
</organism>
<keyword evidence="3 12" id="KW-0812">Transmembrane</keyword>
<dbReference type="EMBL" id="FXBJ01000002">
    <property type="protein sequence ID" value="SMH32576.1"/>
    <property type="molecule type" value="Genomic_DNA"/>
</dbReference>
<dbReference type="PROSITE" id="PS01229">
    <property type="entry name" value="COF_2"/>
    <property type="match status" value="1"/>
</dbReference>
<keyword evidence="6 12" id="KW-0067">ATP-binding</keyword>
<evidence type="ECO:0000256" key="7">
    <source>
        <dbReference type="ARBA" id="ARBA00022842"/>
    </source>
</evidence>
<dbReference type="AlphaFoldDB" id="A0A1X7N7P7"/>
<reference evidence="14 15" key="1">
    <citation type="submission" date="2017-04" db="EMBL/GenBank/DDBJ databases">
        <authorList>
            <person name="Afonso C.L."/>
            <person name="Miller P.J."/>
            <person name="Scott M.A."/>
            <person name="Spackman E."/>
            <person name="Goraichik I."/>
            <person name="Dimitrov K.M."/>
            <person name="Suarez D.L."/>
            <person name="Swayne D.E."/>
        </authorList>
    </citation>
    <scope>NUCLEOTIDE SEQUENCE [LARGE SCALE GENOMIC DNA]</scope>
    <source>
        <strain evidence="14 15">LMG26642</strain>
    </source>
</reference>
<keyword evidence="12" id="KW-1003">Cell membrane</keyword>
<dbReference type="GO" id="GO:0005886">
    <property type="term" value="C:plasma membrane"/>
    <property type="evidence" value="ECO:0007669"/>
    <property type="project" value="UniProtKB-SubCell"/>
</dbReference>
<comment type="similarity">
    <text evidence="2 12">Belongs to the cation transport ATPase (P-type) (TC 3.A.3) family. Type IB subfamily.</text>
</comment>
<evidence type="ECO:0000256" key="8">
    <source>
        <dbReference type="ARBA" id="ARBA00022967"/>
    </source>
</evidence>
<dbReference type="Proteomes" id="UP000193435">
    <property type="component" value="Unassembled WGS sequence"/>
</dbReference>
<keyword evidence="10" id="KW-0406">Ion transport</keyword>
<dbReference type="InterPro" id="IPR036412">
    <property type="entry name" value="HAD-like_sf"/>
</dbReference>
<dbReference type="PRINTS" id="PR00119">
    <property type="entry name" value="CATATPASE"/>
</dbReference>
<proteinExistence type="inferred from homology"/>
<keyword evidence="8" id="KW-1278">Translocase</keyword>
<evidence type="ECO:0000313" key="14">
    <source>
        <dbReference type="EMBL" id="SMH32576.1"/>
    </source>
</evidence>
<dbReference type="NCBIfam" id="TIGR01494">
    <property type="entry name" value="ATPase_P-type"/>
    <property type="match status" value="1"/>
</dbReference>
<dbReference type="RefSeq" id="WP_085559583.1">
    <property type="nucleotide sequence ID" value="NZ_FOAH01000004.1"/>
</dbReference>
<feature type="transmembrane region" description="Helical" evidence="12">
    <location>
        <begin position="270"/>
        <end position="293"/>
    </location>
</feature>
<feature type="transmembrane region" description="Helical" evidence="12">
    <location>
        <begin position="12"/>
        <end position="29"/>
    </location>
</feature>
<dbReference type="SFLD" id="SFLDF00027">
    <property type="entry name" value="p-type_atpase"/>
    <property type="match status" value="1"/>
</dbReference>
<dbReference type="GO" id="GO:0005524">
    <property type="term" value="F:ATP binding"/>
    <property type="evidence" value="ECO:0007669"/>
    <property type="project" value="UniProtKB-UniRule"/>
</dbReference>
<dbReference type="InterPro" id="IPR027256">
    <property type="entry name" value="P-typ_ATPase_IB"/>
</dbReference>
<protein>
    <submittedName>
        <fullName evidence="14">Cd2+/Zn2+-exporting ATPase</fullName>
    </submittedName>
</protein>
<dbReference type="CDD" id="cd07551">
    <property type="entry name" value="P-type_ATPase_HM_ZosA_PfeT-like"/>
    <property type="match status" value="1"/>
</dbReference>
<keyword evidence="11 12" id="KW-0472">Membrane</keyword>
<dbReference type="SUPFAM" id="SSF81665">
    <property type="entry name" value="Calcium ATPase, transmembrane domain M"/>
    <property type="match status" value="1"/>
</dbReference>
<dbReference type="Pfam" id="PF00122">
    <property type="entry name" value="E1-E2_ATPase"/>
    <property type="match status" value="1"/>
</dbReference>
<dbReference type="OrthoDB" id="9813266at2"/>
<dbReference type="GO" id="GO:0019829">
    <property type="term" value="F:ATPase-coupled monoatomic cation transmembrane transporter activity"/>
    <property type="evidence" value="ECO:0007669"/>
    <property type="project" value="InterPro"/>
</dbReference>
<keyword evidence="4 12" id="KW-0479">Metal-binding</keyword>
<dbReference type="GO" id="GO:0046872">
    <property type="term" value="F:metal ion binding"/>
    <property type="evidence" value="ECO:0007669"/>
    <property type="project" value="UniProtKB-KW"/>
</dbReference>
<dbReference type="PANTHER" id="PTHR43079:SF1">
    <property type="entry name" value="CADMIUM_ZINC-TRANSPORTING ATPASE HMA1, CHLOROPLASTIC-RELATED"/>
    <property type="match status" value="1"/>
</dbReference>
<evidence type="ECO:0000256" key="4">
    <source>
        <dbReference type="ARBA" id="ARBA00022723"/>
    </source>
</evidence>
<evidence type="ECO:0000256" key="5">
    <source>
        <dbReference type="ARBA" id="ARBA00022741"/>
    </source>
</evidence>
<dbReference type="InterPro" id="IPR001757">
    <property type="entry name" value="P_typ_ATPase"/>
</dbReference>
<dbReference type="InterPro" id="IPR008250">
    <property type="entry name" value="ATPase_P-typ_transduc_dom_A_sf"/>
</dbReference>
<keyword evidence="9 12" id="KW-1133">Transmembrane helix</keyword>
<dbReference type="SFLD" id="SFLDS00003">
    <property type="entry name" value="Haloacid_Dehalogenase"/>
    <property type="match status" value="1"/>
</dbReference>